<comment type="subunit">
    <text evidence="5">Homodimer.</text>
</comment>
<dbReference type="GO" id="GO:0046872">
    <property type="term" value="F:metal ion binding"/>
    <property type="evidence" value="ECO:0007669"/>
    <property type="project" value="UniProtKB-KW"/>
</dbReference>
<comment type="caution">
    <text evidence="14">The sequence shown here is derived from an EMBL/GenBank/DDBJ whole genome shotgun (WGS) entry which is preliminary data.</text>
</comment>
<dbReference type="HAMAP" id="MF_00315">
    <property type="entry name" value="DXP_synth"/>
    <property type="match status" value="1"/>
</dbReference>
<dbReference type="Gene3D" id="3.40.50.970">
    <property type="match status" value="2"/>
</dbReference>
<dbReference type="InterPro" id="IPR009014">
    <property type="entry name" value="Transketo_C/PFOR_II"/>
</dbReference>
<dbReference type="InterPro" id="IPR049557">
    <property type="entry name" value="Transketolase_CS"/>
</dbReference>
<protein>
    <recommendedName>
        <fullName evidence="6">1-deoxy-D-xylulose-5-phosphate synthase</fullName>
        <ecNumber evidence="6">2.2.1.7</ecNumber>
    </recommendedName>
</protein>
<keyword evidence="8" id="KW-0479">Metal-binding</keyword>
<name>A0A644WD17_9ZZZZ</name>
<dbReference type="InterPro" id="IPR029061">
    <property type="entry name" value="THDP-binding"/>
</dbReference>
<dbReference type="AlphaFoldDB" id="A0A644WD17"/>
<dbReference type="PANTHER" id="PTHR43322">
    <property type="entry name" value="1-D-DEOXYXYLULOSE 5-PHOSPHATE SYNTHASE-RELATED"/>
    <property type="match status" value="1"/>
</dbReference>
<evidence type="ECO:0000256" key="4">
    <source>
        <dbReference type="ARBA" id="ARBA00011081"/>
    </source>
</evidence>
<dbReference type="SUPFAM" id="SSF52518">
    <property type="entry name" value="Thiamin diphosphate-binding fold (THDP-binding)"/>
    <property type="match status" value="2"/>
</dbReference>
<dbReference type="FunFam" id="3.40.50.920:FF:000002">
    <property type="entry name" value="1-deoxy-D-xylulose-5-phosphate synthase"/>
    <property type="match status" value="1"/>
</dbReference>
<dbReference type="SUPFAM" id="SSF52922">
    <property type="entry name" value="TK C-terminal domain-like"/>
    <property type="match status" value="1"/>
</dbReference>
<dbReference type="EC" id="2.2.1.7" evidence="6"/>
<dbReference type="InterPro" id="IPR005477">
    <property type="entry name" value="Dxylulose-5-P_synthase"/>
</dbReference>
<sequence>MTLLDKINSPDDLKQFTAEELECLCNEIRTLLIDVTSKNGGHLAPNLGVVELTIALHKVFNTPKDKIVWDVGHQAYVHKILTGRKEAFATLRQYKGLSGFPKRQESPHDAFGTGHASTSISAALGMAAARDLKGEKYNVIAVIGDGALTGGMALEGLNNAGDLQKKLIVILNDNEMSIAKNVGAMSEYLYRIRTDPTYSKLKYDAESLLKSIPTIGEQVAKTANRLKDSLKYFLVPGMLFEDLGFTYMGPIDGQDIKAVEDVLETAKTIDKPVLVHIITKKGKGYLPAEISPNKFHGTGAFDIATGKKILVPNAPRTYTEVFSDTILELAENDDNLVAITAAMPDGTGLAPFAKKYPKRFFDVGIAEQHAVTMAAGMACDGIKPYVAIYSTFLQRSYDQVLHDVCMQNLHVVFCLDRAGLVGDDGYTHHGVFDYSYLSMMPNMTIMAPKDENELRHMLYTSTKLRGPVAIRYPRGSGLGVECNNALNTFLPIGKGEILREGKDVSIWAIGSMVKTACEVAEILAGVGIDANVINARFVKPLDEELLTEMAEKTKCIVTIEENILAGGFGSSILQHLNKLDMLTNTKVINFAIPDIFVPQGATKLLLQDMHLDSESISAIIQEKFKSKVK</sequence>
<dbReference type="CDD" id="cd02007">
    <property type="entry name" value="TPP_DXS"/>
    <property type="match status" value="1"/>
</dbReference>
<evidence type="ECO:0000259" key="13">
    <source>
        <dbReference type="SMART" id="SM00861"/>
    </source>
</evidence>
<dbReference type="PANTHER" id="PTHR43322:SF5">
    <property type="entry name" value="1-DEOXY-D-XYLULOSE-5-PHOSPHATE SYNTHASE, CHLOROPLASTIC"/>
    <property type="match status" value="1"/>
</dbReference>
<reference evidence="14" key="1">
    <citation type="submission" date="2019-08" db="EMBL/GenBank/DDBJ databases">
        <authorList>
            <person name="Kucharzyk K."/>
            <person name="Murdoch R.W."/>
            <person name="Higgins S."/>
            <person name="Loffler F."/>
        </authorList>
    </citation>
    <scope>NUCLEOTIDE SEQUENCE</scope>
</reference>
<evidence type="ECO:0000256" key="7">
    <source>
        <dbReference type="ARBA" id="ARBA00022679"/>
    </source>
</evidence>
<comment type="pathway">
    <text evidence="3">Metabolic intermediate biosynthesis; 1-deoxy-D-xylulose 5-phosphate biosynthesis; 1-deoxy-D-xylulose 5-phosphate from D-glyceraldehyde 3-phosphate and pyruvate: step 1/1.</text>
</comment>
<comment type="cofactor">
    <cofactor evidence="1">
        <name>Mg(2+)</name>
        <dbReference type="ChEBI" id="CHEBI:18420"/>
    </cofactor>
</comment>
<dbReference type="InterPro" id="IPR033248">
    <property type="entry name" value="Transketolase_C"/>
</dbReference>
<organism evidence="14">
    <name type="scientific">bioreactor metagenome</name>
    <dbReference type="NCBI Taxonomy" id="1076179"/>
    <lineage>
        <taxon>unclassified sequences</taxon>
        <taxon>metagenomes</taxon>
        <taxon>ecological metagenomes</taxon>
    </lineage>
</organism>
<dbReference type="FunFam" id="3.40.50.970:FF:000005">
    <property type="entry name" value="1-deoxy-D-xylulose-5-phosphate synthase"/>
    <property type="match status" value="1"/>
</dbReference>
<dbReference type="UniPathway" id="UPA00064">
    <property type="reaction ID" value="UER00091"/>
</dbReference>
<gene>
    <name evidence="14" type="primary">dxs_39</name>
    <name evidence="14" type="ORF">SDC9_47892</name>
</gene>
<keyword evidence="12" id="KW-0414">Isoprene biosynthesis</keyword>
<dbReference type="Pfam" id="PF13292">
    <property type="entry name" value="DXP_synthase_N"/>
    <property type="match status" value="1"/>
</dbReference>
<dbReference type="GO" id="GO:0005829">
    <property type="term" value="C:cytosol"/>
    <property type="evidence" value="ECO:0007669"/>
    <property type="project" value="TreeGrafter"/>
</dbReference>
<evidence type="ECO:0000256" key="8">
    <source>
        <dbReference type="ARBA" id="ARBA00022723"/>
    </source>
</evidence>
<evidence type="ECO:0000256" key="5">
    <source>
        <dbReference type="ARBA" id="ARBA00011738"/>
    </source>
</evidence>
<dbReference type="GO" id="GO:0019288">
    <property type="term" value="P:isopentenyl diphosphate biosynthetic process, methylerythritol 4-phosphate pathway"/>
    <property type="evidence" value="ECO:0007669"/>
    <property type="project" value="TreeGrafter"/>
</dbReference>
<dbReference type="CDD" id="cd07033">
    <property type="entry name" value="TPP_PYR_DXS_TK_like"/>
    <property type="match status" value="1"/>
</dbReference>
<comment type="similarity">
    <text evidence="4">Belongs to the transketolase family. DXPS subfamily.</text>
</comment>
<accession>A0A644WD17</accession>
<dbReference type="SMART" id="SM00861">
    <property type="entry name" value="Transket_pyr"/>
    <property type="match status" value="1"/>
</dbReference>
<dbReference type="Pfam" id="PF02780">
    <property type="entry name" value="Transketolase_C"/>
    <property type="match status" value="1"/>
</dbReference>
<feature type="domain" description="Transketolase-like pyrimidine-binding" evidence="13">
    <location>
        <begin position="316"/>
        <end position="480"/>
    </location>
</feature>
<dbReference type="NCBIfam" id="TIGR00204">
    <property type="entry name" value="dxs"/>
    <property type="match status" value="1"/>
</dbReference>
<keyword evidence="9" id="KW-0460">Magnesium</keyword>
<dbReference type="GO" id="GO:0008661">
    <property type="term" value="F:1-deoxy-D-xylulose-5-phosphate synthase activity"/>
    <property type="evidence" value="ECO:0007669"/>
    <property type="project" value="UniProtKB-EC"/>
</dbReference>
<dbReference type="GO" id="GO:0016114">
    <property type="term" value="P:terpenoid biosynthetic process"/>
    <property type="evidence" value="ECO:0007669"/>
    <property type="project" value="InterPro"/>
</dbReference>
<evidence type="ECO:0000256" key="2">
    <source>
        <dbReference type="ARBA" id="ARBA00001964"/>
    </source>
</evidence>
<keyword evidence="10" id="KW-0784">Thiamine biosynthesis</keyword>
<evidence type="ECO:0000256" key="9">
    <source>
        <dbReference type="ARBA" id="ARBA00022842"/>
    </source>
</evidence>
<dbReference type="PROSITE" id="PS00801">
    <property type="entry name" value="TRANSKETOLASE_1"/>
    <property type="match status" value="1"/>
</dbReference>
<evidence type="ECO:0000256" key="10">
    <source>
        <dbReference type="ARBA" id="ARBA00022977"/>
    </source>
</evidence>
<keyword evidence="7 14" id="KW-0808">Transferase</keyword>
<evidence type="ECO:0000256" key="1">
    <source>
        <dbReference type="ARBA" id="ARBA00001946"/>
    </source>
</evidence>
<evidence type="ECO:0000256" key="6">
    <source>
        <dbReference type="ARBA" id="ARBA00013150"/>
    </source>
</evidence>
<proteinExistence type="inferred from homology"/>
<dbReference type="GO" id="GO:0009228">
    <property type="term" value="P:thiamine biosynthetic process"/>
    <property type="evidence" value="ECO:0007669"/>
    <property type="project" value="UniProtKB-KW"/>
</dbReference>
<evidence type="ECO:0000313" key="14">
    <source>
        <dbReference type="EMBL" id="MPM01652.1"/>
    </source>
</evidence>
<dbReference type="Pfam" id="PF02779">
    <property type="entry name" value="Transket_pyr"/>
    <property type="match status" value="1"/>
</dbReference>
<dbReference type="EMBL" id="VSSQ01000812">
    <property type="protein sequence ID" value="MPM01652.1"/>
    <property type="molecule type" value="Genomic_DNA"/>
</dbReference>
<dbReference type="InterPro" id="IPR005475">
    <property type="entry name" value="Transketolase-like_Pyr-bd"/>
</dbReference>
<dbReference type="NCBIfam" id="NF003933">
    <property type="entry name" value="PRK05444.2-2"/>
    <property type="match status" value="1"/>
</dbReference>
<evidence type="ECO:0000256" key="12">
    <source>
        <dbReference type="ARBA" id="ARBA00023229"/>
    </source>
</evidence>
<keyword evidence="11" id="KW-0786">Thiamine pyrophosphate</keyword>
<comment type="cofactor">
    <cofactor evidence="2">
        <name>thiamine diphosphate</name>
        <dbReference type="ChEBI" id="CHEBI:58937"/>
    </cofactor>
</comment>
<evidence type="ECO:0000256" key="3">
    <source>
        <dbReference type="ARBA" id="ARBA00004980"/>
    </source>
</evidence>
<evidence type="ECO:0000256" key="11">
    <source>
        <dbReference type="ARBA" id="ARBA00023052"/>
    </source>
</evidence>
<dbReference type="Gene3D" id="3.40.50.920">
    <property type="match status" value="1"/>
</dbReference>